<dbReference type="Gene3D" id="1.10.238.10">
    <property type="entry name" value="EF-hand"/>
    <property type="match status" value="1"/>
</dbReference>
<dbReference type="InterPro" id="IPR013623">
    <property type="entry name" value="NADPH_Ox"/>
</dbReference>
<accession>A0AAW1IR25</accession>
<evidence type="ECO:0000259" key="15">
    <source>
        <dbReference type="PROSITE" id="PS50222"/>
    </source>
</evidence>
<dbReference type="CDD" id="cd06186">
    <property type="entry name" value="NOX_Duox_like_FAD_NADP"/>
    <property type="match status" value="1"/>
</dbReference>
<dbReference type="SUPFAM" id="SSF52343">
    <property type="entry name" value="Ferredoxin reductase-like, C-terminal NADP-linked domain"/>
    <property type="match status" value="1"/>
</dbReference>
<dbReference type="InterPro" id="IPR011992">
    <property type="entry name" value="EF-hand-dom_pair"/>
</dbReference>
<dbReference type="InterPro" id="IPR017938">
    <property type="entry name" value="Riboflavin_synthase-like_b-brl"/>
</dbReference>
<name>A0AAW1IR25_SAPOF</name>
<evidence type="ECO:0000256" key="8">
    <source>
        <dbReference type="ARBA" id="ARBA00022837"/>
    </source>
</evidence>
<dbReference type="Pfam" id="PF08414">
    <property type="entry name" value="NADPH_Ox"/>
    <property type="match status" value="1"/>
</dbReference>
<keyword evidence="11" id="KW-0560">Oxidoreductase</keyword>
<dbReference type="Pfam" id="PF01794">
    <property type="entry name" value="Ferric_reduct"/>
    <property type="match status" value="1"/>
</dbReference>
<dbReference type="Proteomes" id="UP001443914">
    <property type="component" value="Unassembled WGS sequence"/>
</dbReference>
<dbReference type="Pfam" id="PF08022">
    <property type="entry name" value="FAD_binding_8"/>
    <property type="match status" value="1"/>
</dbReference>
<dbReference type="InterPro" id="IPR039261">
    <property type="entry name" value="FNR_nucleotide-bd"/>
</dbReference>
<keyword evidence="4" id="KW-0285">Flavoprotein</keyword>
<evidence type="ECO:0000256" key="4">
    <source>
        <dbReference type="ARBA" id="ARBA00022630"/>
    </source>
</evidence>
<dbReference type="PANTHER" id="PTHR11972">
    <property type="entry name" value="NADPH OXIDASE"/>
    <property type="match status" value="1"/>
</dbReference>
<feature type="domain" description="EF-hand" evidence="15">
    <location>
        <begin position="188"/>
        <end position="223"/>
    </location>
</feature>
<dbReference type="InterPro" id="IPR013121">
    <property type="entry name" value="Fe_red_NAD-bd_6"/>
</dbReference>
<dbReference type="GO" id="GO:0004601">
    <property type="term" value="F:peroxidase activity"/>
    <property type="evidence" value="ECO:0007669"/>
    <property type="project" value="UniProtKB-KW"/>
</dbReference>
<evidence type="ECO:0000313" key="18">
    <source>
        <dbReference type="Proteomes" id="UP001443914"/>
    </source>
</evidence>
<dbReference type="SFLD" id="SFLDG01169">
    <property type="entry name" value="NADPH_oxidase_subgroup_(NOX)"/>
    <property type="match status" value="1"/>
</dbReference>
<dbReference type="InterPro" id="IPR050369">
    <property type="entry name" value="RBOH/FRE"/>
</dbReference>
<dbReference type="SUPFAM" id="SSF47473">
    <property type="entry name" value="EF-hand"/>
    <property type="match status" value="1"/>
</dbReference>
<evidence type="ECO:0000256" key="11">
    <source>
        <dbReference type="ARBA" id="ARBA00023002"/>
    </source>
</evidence>
<dbReference type="PROSITE" id="PS51384">
    <property type="entry name" value="FAD_FR"/>
    <property type="match status" value="1"/>
</dbReference>
<comment type="similarity">
    <text evidence="2">Belongs to the RBOH (TC 5.B.1.3) family.</text>
</comment>
<dbReference type="GO" id="GO:0005509">
    <property type="term" value="F:calcium ion binding"/>
    <property type="evidence" value="ECO:0007669"/>
    <property type="project" value="InterPro"/>
</dbReference>
<evidence type="ECO:0000259" key="16">
    <source>
        <dbReference type="PROSITE" id="PS51384"/>
    </source>
</evidence>
<dbReference type="InterPro" id="IPR000778">
    <property type="entry name" value="Cyt_b245_heavy_chain"/>
</dbReference>
<dbReference type="GO" id="GO:0005886">
    <property type="term" value="C:plasma membrane"/>
    <property type="evidence" value="ECO:0007669"/>
    <property type="project" value="TreeGrafter"/>
</dbReference>
<feature type="domain" description="FAD-binding FR-type" evidence="16">
    <location>
        <begin position="543"/>
        <end position="675"/>
    </location>
</feature>
<feature type="region of interest" description="Disordered" evidence="13">
    <location>
        <begin position="1"/>
        <end position="37"/>
    </location>
</feature>
<evidence type="ECO:0000256" key="14">
    <source>
        <dbReference type="SAM" id="Phobius"/>
    </source>
</evidence>
<evidence type="ECO:0000256" key="7">
    <source>
        <dbReference type="ARBA" id="ARBA00022827"/>
    </source>
</evidence>
<feature type="transmembrane region" description="Helical" evidence="14">
    <location>
        <begin position="489"/>
        <end position="511"/>
    </location>
</feature>
<keyword evidence="8" id="KW-0106">Calcium</keyword>
<evidence type="ECO:0000256" key="13">
    <source>
        <dbReference type="SAM" id="MobiDB-lite"/>
    </source>
</evidence>
<keyword evidence="12 14" id="KW-0472">Membrane</keyword>
<dbReference type="InterPro" id="IPR018247">
    <property type="entry name" value="EF_Hand_1_Ca_BS"/>
</dbReference>
<dbReference type="GO" id="GO:0016174">
    <property type="term" value="F:NAD(P)H oxidase H2O2-forming activity"/>
    <property type="evidence" value="ECO:0007669"/>
    <property type="project" value="TreeGrafter"/>
</dbReference>
<evidence type="ECO:0000256" key="10">
    <source>
        <dbReference type="ARBA" id="ARBA00022989"/>
    </source>
</evidence>
<comment type="caution">
    <text evidence="17">The sequence shown here is derived from an EMBL/GenBank/DDBJ whole genome shotgun (WGS) entry which is preliminary data.</text>
</comment>
<feature type="compositionally biased region" description="Basic and acidic residues" evidence="13">
    <location>
        <begin position="1"/>
        <end position="32"/>
    </location>
</feature>
<sequence length="861" mass="98289">MSTTPRSKDNGNHVRFKDDKNEEIKEAGREENVQNGSSETIHLDHVHVHVHDHDHNHDQEEHTHEKLSRKITTKVKQATKELKRMATLSGPPRQLDRSSTTAARALKGMQFVNKKVGNDGWAEVENQFNVLAVDGLLLKSRFGNCIGMKEKEFAGALYEALARRRGIVTDTITKPQLRDFWEELSNQSFDARMRIYFDMVDKNADGQVTQEEVKQIILLSASANQLWKVKEKADEFASQIMKALDPDGIGYIEVHNLETLFLQAPKDADSEKLNKFFDKKLVVTKEPNRIRRALKKTCYFIEDNWRRLWILLLWLFICFGLFTWKFLQYKHRYVYNVMGGCVATAKGAAETLKFNMALILLPVCRKTVTWLRSRAKLGVAVPFDDNINFHQVIAVGIGIGVVLHMICHLTCDFPRLINASPADYAPLAKYFGQVQPPDYWWFLKGIEGWSGIIMVVLMTIAFTLAQPWFRKNNAKLPQFIRSLTGFNAFWYSHHLFIIVYALLFVHGYYLYLSKEWYRKTTWMYISVPILLYFCERTVKALKSSNQKVEILKFAVYGDDEASGKKTAGDALSLVMAKPQGFRYSSGQYIFVKCVNVSPFEWHPFSLTSAPGDDYISVHIRALGDWTKQLITLFAKQPQTNPANSGLLDPNVGPLTQLRRMPKLKIAGPYGAPAQDYKNYDVLLLVGLGIGATPLISIVKDVLYHIKQQKDIENGTSNSKAKPFAVERAYFNWVTREQGSFDWFKTVMNEVAEVDHDHVIEMHNYCSSVHKEGDARSALFSLLQSLQDAKDGVDIVSGTRVKTHFGRANWEAVFNHVANNHPNKRVGVFYCGAPGLIKSLKNLSRVFSRNTSTKFDFHKENF</sequence>
<dbReference type="EMBL" id="JBDFQZ010000009">
    <property type="protein sequence ID" value="KAK9691923.1"/>
    <property type="molecule type" value="Genomic_DNA"/>
</dbReference>
<dbReference type="EMBL" id="JBDFQZ010000009">
    <property type="protein sequence ID" value="KAK9691924.1"/>
    <property type="molecule type" value="Genomic_DNA"/>
</dbReference>
<keyword evidence="5 14" id="KW-0812">Transmembrane</keyword>
<comment type="subcellular location">
    <subcellularLocation>
        <location evidence="1">Membrane</location>
        <topology evidence="1">Multi-pass membrane protein</topology>
    </subcellularLocation>
</comment>
<dbReference type="Gene3D" id="3.40.50.80">
    <property type="entry name" value="Nucleotide-binding domain of ferredoxin-NADP reductase (FNR) module"/>
    <property type="match status" value="1"/>
</dbReference>
<reference evidence="17 18" key="1">
    <citation type="submission" date="2024-03" db="EMBL/GenBank/DDBJ databases">
        <title>WGS assembly of Saponaria officinalis var. Norfolk2.</title>
        <authorList>
            <person name="Jenkins J."/>
            <person name="Shu S."/>
            <person name="Grimwood J."/>
            <person name="Barry K."/>
            <person name="Goodstein D."/>
            <person name="Schmutz J."/>
            <person name="Leebens-Mack J."/>
            <person name="Osbourn A."/>
        </authorList>
    </citation>
    <scope>NUCLEOTIDE SEQUENCE [LARGE SCALE GENOMIC DNA]</scope>
    <source>
        <strain evidence="18">cv. Norfolk2</strain>
        <strain evidence="17">JIC</strain>
        <tissue evidence="17">Leaf</tissue>
    </source>
</reference>
<dbReference type="PANTHER" id="PTHR11972:SF64">
    <property type="entry name" value="RESPIRATORY BURST OXIDASE HOMOLOG PROTEIN B"/>
    <property type="match status" value="1"/>
</dbReference>
<keyword evidence="7" id="KW-0274">FAD</keyword>
<evidence type="ECO:0000256" key="3">
    <source>
        <dbReference type="ARBA" id="ARBA00022559"/>
    </source>
</evidence>
<evidence type="ECO:0000256" key="1">
    <source>
        <dbReference type="ARBA" id="ARBA00004141"/>
    </source>
</evidence>
<dbReference type="InterPro" id="IPR002048">
    <property type="entry name" value="EF_hand_dom"/>
</dbReference>
<evidence type="ECO:0000313" key="17">
    <source>
        <dbReference type="EMBL" id="KAK9691923.1"/>
    </source>
</evidence>
<proteinExistence type="inferred from homology"/>
<dbReference type="InterPro" id="IPR013112">
    <property type="entry name" value="FAD-bd_8"/>
</dbReference>
<organism evidence="17 18">
    <name type="scientific">Saponaria officinalis</name>
    <name type="common">Common soapwort</name>
    <name type="synonym">Lychnis saponaria</name>
    <dbReference type="NCBI Taxonomy" id="3572"/>
    <lineage>
        <taxon>Eukaryota</taxon>
        <taxon>Viridiplantae</taxon>
        <taxon>Streptophyta</taxon>
        <taxon>Embryophyta</taxon>
        <taxon>Tracheophyta</taxon>
        <taxon>Spermatophyta</taxon>
        <taxon>Magnoliopsida</taxon>
        <taxon>eudicotyledons</taxon>
        <taxon>Gunneridae</taxon>
        <taxon>Pentapetalae</taxon>
        <taxon>Caryophyllales</taxon>
        <taxon>Caryophyllaceae</taxon>
        <taxon>Caryophylleae</taxon>
        <taxon>Saponaria</taxon>
    </lineage>
</organism>
<gene>
    <name evidence="17" type="ORF">RND81_09G229100</name>
</gene>
<dbReference type="SUPFAM" id="SSF63380">
    <property type="entry name" value="Riboflavin synthase domain-like"/>
    <property type="match status" value="1"/>
</dbReference>
<feature type="transmembrane region" description="Helical" evidence="14">
    <location>
        <begin position="449"/>
        <end position="469"/>
    </location>
</feature>
<dbReference type="Pfam" id="PF08030">
    <property type="entry name" value="NAD_binding_6"/>
    <property type="match status" value="1"/>
</dbReference>
<dbReference type="InterPro" id="IPR013130">
    <property type="entry name" value="Fe3_Rdtase_TM_dom"/>
</dbReference>
<keyword evidence="3" id="KW-0575">Peroxidase</keyword>
<dbReference type="FunFam" id="1.10.238.10:FF:000049">
    <property type="entry name" value="Respiratory burst oxidase homolog A"/>
    <property type="match status" value="1"/>
</dbReference>
<dbReference type="InterPro" id="IPR017927">
    <property type="entry name" value="FAD-bd_FR_type"/>
</dbReference>
<keyword evidence="6" id="KW-0479">Metal-binding</keyword>
<keyword evidence="18" id="KW-1185">Reference proteome</keyword>
<evidence type="ECO:0000256" key="9">
    <source>
        <dbReference type="ARBA" id="ARBA00022857"/>
    </source>
</evidence>
<dbReference type="PRINTS" id="PR00466">
    <property type="entry name" value="GP91PHOX"/>
</dbReference>
<dbReference type="Gene3D" id="2.40.30.10">
    <property type="entry name" value="Translation factors"/>
    <property type="match status" value="1"/>
</dbReference>
<dbReference type="PROSITE" id="PS50222">
    <property type="entry name" value="EF_HAND_2"/>
    <property type="match status" value="1"/>
</dbReference>
<evidence type="ECO:0000256" key="5">
    <source>
        <dbReference type="ARBA" id="ARBA00022692"/>
    </source>
</evidence>
<dbReference type="AlphaFoldDB" id="A0AAW1IR25"/>
<dbReference type="PROSITE" id="PS00018">
    <property type="entry name" value="EF_HAND_1"/>
    <property type="match status" value="1"/>
</dbReference>
<feature type="transmembrane region" description="Helical" evidence="14">
    <location>
        <begin position="308"/>
        <end position="327"/>
    </location>
</feature>
<keyword evidence="9" id="KW-0521">NADP</keyword>
<evidence type="ECO:0000256" key="12">
    <source>
        <dbReference type="ARBA" id="ARBA00023136"/>
    </source>
</evidence>
<keyword evidence="10 14" id="KW-1133">Transmembrane helix</keyword>
<evidence type="ECO:0000256" key="6">
    <source>
        <dbReference type="ARBA" id="ARBA00022723"/>
    </source>
</evidence>
<evidence type="ECO:0000256" key="2">
    <source>
        <dbReference type="ARBA" id="ARBA00007975"/>
    </source>
</evidence>
<protein>
    <submittedName>
        <fullName evidence="17">Uncharacterized protein</fullName>
    </submittedName>
</protein>